<feature type="domain" description="N-acetylmuramoyl-L-alanine amidase" evidence="2">
    <location>
        <begin position="15"/>
        <end position="144"/>
    </location>
</feature>
<dbReference type="EMBL" id="CP097899">
    <property type="protein sequence ID" value="URN96913.1"/>
    <property type="molecule type" value="Genomic_DNA"/>
</dbReference>
<dbReference type="InterPro" id="IPR015510">
    <property type="entry name" value="PGRP"/>
</dbReference>
<dbReference type="Gene3D" id="3.40.80.10">
    <property type="entry name" value="Peptidoglycan recognition protein-like"/>
    <property type="match status" value="1"/>
</dbReference>
<reference evidence="4" key="1">
    <citation type="submission" date="2022-05" db="EMBL/GenBank/DDBJ databases">
        <title>Novel bacterial taxa in a minimal lignocellulolytic consortium and its capacity to transform plastics disclosed by genome-resolved metagenomics.</title>
        <authorList>
            <person name="Rodriguez C.A.D."/>
            <person name="Diaz-Garcia L."/>
            <person name="Herrera K."/>
            <person name="Tarazona N.A."/>
            <person name="Sproer C."/>
            <person name="Overmann J."/>
            <person name="Jimenez D.J."/>
        </authorList>
    </citation>
    <scope>NUCLEOTIDE SEQUENCE</scope>
    <source>
        <strain evidence="4">MAG5</strain>
    </source>
</reference>
<dbReference type="InterPro" id="IPR036505">
    <property type="entry name" value="Amidase/PGRP_sf"/>
</dbReference>
<dbReference type="SMART" id="SM00644">
    <property type="entry name" value="Ami_2"/>
    <property type="match status" value="1"/>
</dbReference>
<protein>
    <submittedName>
        <fullName evidence="4">Peptidoglycan recognition protein family protein</fullName>
    </submittedName>
</protein>
<organism evidence="4 5">
    <name type="scientific">Candidatus Pristimantibacillus lignocellulolyticus</name>
    <dbReference type="NCBI Taxonomy" id="2994561"/>
    <lineage>
        <taxon>Bacteria</taxon>
        <taxon>Bacillati</taxon>
        <taxon>Bacillota</taxon>
        <taxon>Bacilli</taxon>
        <taxon>Bacillales</taxon>
        <taxon>Paenibacillaceae</taxon>
        <taxon>Candidatus Pristimantibacillus</taxon>
    </lineage>
</organism>
<dbReference type="SUPFAM" id="SSF55846">
    <property type="entry name" value="N-acetylmuramoyl-L-alanine amidase-like"/>
    <property type="match status" value="1"/>
</dbReference>
<evidence type="ECO:0000259" key="2">
    <source>
        <dbReference type="SMART" id="SM00644"/>
    </source>
</evidence>
<dbReference type="Proteomes" id="UP001056756">
    <property type="component" value="Chromosome"/>
</dbReference>
<dbReference type="InterPro" id="IPR006619">
    <property type="entry name" value="PGRP_domain_met/bac"/>
</dbReference>
<dbReference type="PANTHER" id="PTHR11022">
    <property type="entry name" value="PEPTIDOGLYCAN RECOGNITION PROTEIN"/>
    <property type="match status" value="1"/>
</dbReference>
<gene>
    <name evidence="4" type="ORF">NAG76_22480</name>
</gene>
<dbReference type="KEGG" id="plig:NAG76_22480"/>
<dbReference type="PANTHER" id="PTHR11022:SF41">
    <property type="entry name" value="PEPTIDOGLYCAN-RECOGNITION PROTEIN LC-RELATED"/>
    <property type="match status" value="1"/>
</dbReference>
<accession>A0A9J6ZML7</accession>
<dbReference type="GO" id="GO:0008745">
    <property type="term" value="F:N-acetylmuramoyl-L-alanine amidase activity"/>
    <property type="evidence" value="ECO:0007669"/>
    <property type="project" value="InterPro"/>
</dbReference>
<dbReference type="GO" id="GO:0008270">
    <property type="term" value="F:zinc ion binding"/>
    <property type="evidence" value="ECO:0007669"/>
    <property type="project" value="InterPro"/>
</dbReference>
<dbReference type="InterPro" id="IPR002502">
    <property type="entry name" value="Amidase_domain"/>
</dbReference>
<dbReference type="AlphaFoldDB" id="A0A9J6ZML7"/>
<dbReference type="GO" id="GO:0009253">
    <property type="term" value="P:peptidoglycan catabolic process"/>
    <property type="evidence" value="ECO:0007669"/>
    <property type="project" value="InterPro"/>
</dbReference>
<evidence type="ECO:0000256" key="1">
    <source>
        <dbReference type="ARBA" id="ARBA00007553"/>
    </source>
</evidence>
<comment type="similarity">
    <text evidence="1">Belongs to the N-acetylmuramoyl-L-alanine amidase 2 family.</text>
</comment>
<name>A0A9J6ZML7_9BACL</name>
<feature type="domain" description="Peptidoglycan recognition protein family" evidence="3">
    <location>
        <begin position="10"/>
        <end position="135"/>
    </location>
</feature>
<dbReference type="Pfam" id="PF01510">
    <property type="entry name" value="Amidase_2"/>
    <property type="match status" value="1"/>
</dbReference>
<dbReference type="CDD" id="cd06583">
    <property type="entry name" value="PGRP"/>
    <property type="match status" value="1"/>
</dbReference>
<evidence type="ECO:0000313" key="5">
    <source>
        <dbReference type="Proteomes" id="UP001056756"/>
    </source>
</evidence>
<proteinExistence type="inferred from homology"/>
<sequence>MKVVDLRGKLPVHKTKKYNTRKASDIRSLAIHHSLTLSGSAQAFATYHVNTNGWPGIAYTYVIDKDGTINQCLDHTTVGYHVGNSNKHALGICMVGDFRTQKPTEAQYKSALELVRWLQLQLPSAVEIKGHSQYPGYSWKACPVINMDQFRLDVAKGENEKMTEAERKEVDALKQTMIAQANTIRLLEKQTAQVDPPKWFVSEFGPEFIMKKMSNPKMTLEGWRSVAIALRAAK</sequence>
<evidence type="ECO:0000259" key="3">
    <source>
        <dbReference type="SMART" id="SM00701"/>
    </source>
</evidence>
<evidence type="ECO:0000313" key="4">
    <source>
        <dbReference type="EMBL" id="URN96913.1"/>
    </source>
</evidence>
<dbReference type="SMART" id="SM00701">
    <property type="entry name" value="PGRP"/>
    <property type="match status" value="1"/>
</dbReference>